<keyword evidence="4" id="KW-0804">Transcription</keyword>
<dbReference type="CDD" id="cd10017">
    <property type="entry name" value="B3_DNA"/>
    <property type="match status" value="1"/>
</dbReference>
<evidence type="ECO:0000256" key="1">
    <source>
        <dbReference type="ARBA" id="ARBA00004123"/>
    </source>
</evidence>
<keyword evidence="9" id="KW-1185">Reference proteome</keyword>
<proteinExistence type="predicted"/>
<dbReference type="SMART" id="SM01019">
    <property type="entry name" value="B3"/>
    <property type="match status" value="1"/>
</dbReference>
<dbReference type="Gene3D" id="2.40.330.10">
    <property type="entry name" value="DNA-binding pseudobarrel domain"/>
    <property type="match status" value="1"/>
</dbReference>
<feature type="region of interest" description="Disordered" evidence="6">
    <location>
        <begin position="134"/>
        <end position="165"/>
    </location>
</feature>
<comment type="caution">
    <text evidence="8">The sequence shown here is derived from an EMBL/GenBank/DDBJ whole genome shotgun (WGS) entry which is preliminary data.</text>
</comment>
<protein>
    <recommendedName>
        <fullName evidence="7">TF-B3 domain-containing protein</fullName>
    </recommendedName>
</protein>
<evidence type="ECO:0000256" key="2">
    <source>
        <dbReference type="ARBA" id="ARBA00023015"/>
    </source>
</evidence>
<dbReference type="Pfam" id="PF02362">
    <property type="entry name" value="B3"/>
    <property type="match status" value="1"/>
</dbReference>
<dbReference type="InterPro" id="IPR044800">
    <property type="entry name" value="LEC2-like"/>
</dbReference>
<comment type="subcellular location">
    <subcellularLocation>
        <location evidence="1">Nucleus</location>
    </subcellularLocation>
</comment>
<evidence type="ECO:0000256" key="5">
    <source>
        <dbReference type="ARBA" id="ARBA00023242"/>
    </source>
</evidence>
<gene>
    <name evidence="8" type="ORF">PIB30_043536</name>
</gene>
<evidence type="ECO:0000259" key="7">
    <source>
        <dbReference type="PROSITE" id="PS50863"/>
    </source>
</evidence>
<evidence type="ECO:0000256" key="3">
    <source>
        <dbReference type="ARBA" id="ARBA00023125"/>
    </source>
</evidence>
<dbReference type="InterPro" id="IPR003340">
    <property type="entry name" value="B3_DNA-bd"/>
</dbReference>
<sequence>MSSSQAAPQDNNEDEEEMNKELMFEKVLTPSDVGKLNRLVIPKSHAEAHFPLGADGYSADGKGLLLNFEDHSGKRWRFRYSYWSSSQSYVLTKGWSRYVKENHLAAGDVVLFKRHRLHPNSFFVSWRRRHPGTVVPERGRRRRADEGTSGGDGDGDGDDGNNESVVGDAAVSVGWSSTTGCYPALSYPTHHQQHPMSSYDSQYFLHAGGEGTNETTMVEIPLSSGSRMLRLFGVNMECQNQQEETHITNYINVNNNSNNNDSETFSSTRTHHPN</sequence>
<dbReference type="InterPro" id="IPR015300">
    <property type="entry name" value="DNA-bd_pseudobarrel_sf"/>
</dbReference>
<keyword evidence="3" id="KW-0238">DNA-binding</keyword>
<feature type="region of interest" description="Disordered" evidence="6">
    <location>
        <begin position="252"/>
        <end position="274"/>
    </location>
</feature>
<evidence type="ECO:0000256" key="6">
    <source>
        <dbReference type="SAM" id="MobiDB-lite"/>
    </source>
</evidence>
<dbReference type="PROSITE" id="PS50863">
    <property type="entry name" value="B3"/>
    <property type="match status" value="1"/>
</dbReference>
<reference evidence="8 9" key="1">
    <citation type="journal article" date="2023" name="Plants (Basel)">
        <title>Bridging the Gap: Combining Genomics and Transcriptomics Approaches to Understand Stylosanthes scabra, an Orphan Legume from the Brazilian Caatinga.</title>
        <authorList>
            <person name="Ferreira-Neto J.R.C."/>
            <person name="da Silva M.D."/>
            <person name="Binneck E."/>
            <person name="de Melo N.F."/>
            <person name="da Silva R.H."/>
            <person name="de Melo A.L.T.M."/>
            <person name="Pandolfi V."/>
            <person name="Bustamante F.O."/>
            <person name="Brasileiro-Vidal A.C."/>
            <person name="Benko-Iseppon A.M."/>
        </authorList>
    </citation>
    <scope>NUCLEOTIDE SEQUENCE [LARGE SCALE GENOMIC DNA]</scope>
    <source>
        <tissue evidence="8">Leaves</tissue>
    </source>
</reference>
<keyword evidence="2" id="KW-0805">Transcription regulation</keyword>
<keyword evidence="5" id="KW-0539">Nucleus</keyword>
<evidence type="ECO:0000313" key="9">
    <source>
        <dbReference type="Proteomes" id="UP001341840"/>
    </source>
</evidence>
<dbReference type="PANTHER" id="PTHR31140">
    <property type="entry name" value="B3 DOMAIN-CONTAINING TRANSCRIPTION FACTOR ABI3"/>
    <property type="match status" value="1"/>
</dbReference>
<feature type="domain" description="TF-B3" evidence="7">
    <location>
        <begin position="24"/>
        <end position="130"/>
    </location>
</feature>
<evidence type="ECO:0000256" key="4">
    <source>
        <dbReference type="ARBA" id="ARBA00023163"/>
    </source>
</evidence>
<organism evidence="8 9">
    <name type="scientific">Stylosanthes scabra</name>
    <dbReference type="NCBI Taxonomy" id="79078"/>
    <lineage>
        <taxon>Eukaryota</taxon>
        <taxon>Viridiplantae</taxon>
        <taxon>Streptophyta</taxon>
        <taxon>Embryophyta</taxon>
        <taxon>Tracheophyta</taxon>
        <taxon>Spermatophyta</taxon>
        <taxon>Magnoliopsida</taxon>
        <taxon>eudicotyledons</taxon>
        <taxon>Gunneridae</taxon>
        <taxon>Pentapetalae</taxon>
        <taxon>rosids</taxon>
        <taxon>fabids</taxon>
        <taxon>Fabales</taxon>
        <taxon>Fabaceae</taxon>
        <taxon>Papilionoideae</taxon>
        <taxon>50 kb inversion clade</taxon>
        <taxon>dalbergioids sensu lato</taxon>
        <taxon>Dalbergieae</taxon>
        <taxon>Pterocarpus clade</taxon>
        <taxon>Stylosanthes</taxon>
    </lineage>
</organism>
<dbReference type="PANTHER" id="PTHR31140:SF152">
    <property type="entry name" value="B3 DNA-BINDING DOMAIN PROTEIN"/>
    <property type="match status" value="1"/>
</dbReference>
<dbReference type="Proteomes" id="UP001341840">
    <property type="component" value="Unassembled WGS sequence"/>
</dbReference>
<dbReference type="SUPFAM" id="SSF101936">
    <property type="entry name" value="DNA-binding pseudobarrel domain"/>
    <property type="match status" value="1"/>
</dbReference>
<dbReference type="EMBL" id="JASCZI010151289">
    <property type="protein sequence ID" value="MED6171733.1"/>
    <property type="molecule type" value="Genomic_DNA"/>
</dbReference>
<name>A0ABU6VGL8_9FABA</name>
<evidence type="ECO:0000313" key="8">
    <source>
        <dbReference type="EMBL" id="MED6171733.1"/>
    </source>
</evidence>
<accession>A0ABU6VGL8</accession>